<evidence type="ECO:0000256" key="1">
    <source>
        <dbReference type="SAM" id="Phobius"/>
    </source>
</evidence>
<reference evidence="2 3" key="1">
    <citation type="submission" date="2019-07" db="EMBL/GenBank/DDBJ databases">
        <title>The Draft Genome Sequence of Rhizobium tropici SARCC-755 Associated with Superior Nodulation on Pigeonpea (Cajanus cajan (L.) Millsp.).</title>
        <authorList>
            <person name="Bopape F.L."/>
            <person name="Hassen A.I."/>
            <person name="Swanevelder Z.H."/>
            <person name="Gwata E.T."/>
        </authorList>
    </citation>
    <scope>NUCLEOTIDE SEQUENCE [LARGE SCALE GENOMIC DNA]</scope>
    <source>
        <strain evidence="2 3">SARCC-755</strain>
    </source>
</reference>
<evidence type="ECO:0000313" key="3">
    <source>
        <dbReference type="Proteomes" id="UP000323608"/>
    </source>
</evidence>
<feature type="transmembrane region" description="Helical" evidence="1">
    <location>
        <begin position="100"/>
        <end position="118"/>
    </location>
</feature>
<feature type="transmembrane region" description="Helical" evidence="1">
    <location>
        <begin position="138"/>
        <end position="157"/>
    </location>
</feature>
<dbReference type="EMBL" id="VNIP01000001">
    <property type="protein sequence ID" value="KAA1185450.1"/>
    <property type="molecule type" value="Genomic_DNA"/>
</dbReference>
<evidence type="ECO:0000313" key="2">
    <source>
        <dbReference type="EMBL" id="KAA1185450.1"/>
    </source>
</evidence>
<dbReference type="OrthoDB" id="6851830at2"/>
<keyword evidence="1" id="KW-0472">Membrane</keyword>
<dbReference type="RefSeq" id="WP_149632618.1">
    <property type="nucleotide sequence ID" value="NZ_VNIP01000001.1"/>
</dbReference>
<feature type="transmembrane region" description="Helical" evidence="1">
    <location>
        <begin position="208"/>
        <end position="229"/>
    </location>
</feature>
<keyword evidence="1" id="KW-0812">Transmembrane</keyword>
<dbReference type="Proteomes" id="UP000323608">
    <property type="component" value="Unassembled WGS sequence"/>
</dbReference>
<dbReference type="Pfam" id="PF09490">
    <property type="entry name" value="CbtA"/>
    <property type="match status" value="1"/>
</dbReference>
<keyword evidence="1" id="KW-1133">Transmembrane helix</keyword>
<protein>
    <submittedName>
        <fullName evidence="2">CbtA family protein</fullName>
    </submittedName>
</protein>
<dbReference type="AlphaFoldDB" id="A0A5B0WEF2"/>
<accession>A0A5B0WEF2</accession>
<sequence>MVGRLLLRGMIVGAFAGILIFAFAHAFGEPLVDWAIGFEEKAAQAAGETSEPEIVSRATQAGIGLFTGIVIFSTAIGGLFALVFSFVYGRISPFGARGTAALLAIAAFVTISLVPYIKYPANPPAVGNPETIGARTELFFIMIVASIVGMIVAVGFGRRLAARYGSWNGAIIAGIGYVVFIALIQYLLPPINEVPEQFSAVVLWRFRLASLGMHAILWTTLGLAFGAWAERQLPQPRYGNTTLHRAWHAK</sequence>
<gene>
    <name evidence="2" type="ORF">FP026_00065</name>
</gene>
<comment type="caution">
    <text evidence="2">The sequence shown here is derived from an EMBL/GenBank/DDBJ whole genome shotgun (WGS) entry which is preliminary data.</text>
</comment>
<feature type="transmembrane region" description="Helical" evidence="1">
    <location>
        <begin position="63"/>
        <end position="88"/>
    </location>
</feature>
<name>A0A5B0WEF2_RHITR</name>
<dbReference type="InterPro" id="IPR012666">
    <property type="entry name" value="CbtA_put"/>
</dbReference>
<feature type="transmembrane region" description="Helical" evidence="1">
    <location>
        <begin position="169"/>
        <end position="188"/>
    </location>
</feature>
<organism evidence="2 3">
    <name type="scientific">Rhizobium tropici</name>
    <dbReference type="NCBI Taxonomy" id="398"/>
    <lineage>
        <taxon>Bacteria</taxon>
        <taxon>Pseudomonadati</taxon>
        <taxon>Pseudomonadota</taxon>
        <taxon>Alphaproteobacteria</taxon>
        <taxon>Hyphomicrobiales</taxon>
        <taxon>Rhizobiaceae</taxon>
        <taxon>Rhizobium/Agrobacterium group</taxon>
        <taxon>Rhizobium</taxon>
    </lineage>
</organism>
<proteinExistence type="predicted"/>